<evidence type="ECO:0000313" key="1">
    <source>
        <dbReference type="EMBL" id="ORE08417.1"/>
    </source>
</evidence>
<reference evidence="1" key="1">
    <citation type="journal article" date="2016" name="Proc. Natl. Acad. Sci. U.S.A.">
        <title>Lipid metabolic changes in an early divergent fungus govern the establishment of a mutualistic symbiosis with endobacteria.</title>
        <authorList>
            <person name="Lastovetsky O.A."/>
            <person name="Gaspar M.L."/>
            <person name="Mondo S.J."/>
            <person name="LaButti K.M."/>
            <person name="Sandor L."/>
            <person name="Grigoriev I.V."/>
            <person name="Henry S.A."/>
            <person name="Pawlowska T.E."/>
        </authorList>
    </citation>
    <scope>NUCLEOTIDE SEQUENCE [LARGE SCALE GENOMIC DNA]</scope>
    <source>
        <strain evidence="1">ATCC 52814</strain>
    </source>
</reference>
<gene>
    <name evidence="1" type="ORF">BCV72DRAFT_324035</name>
</gene>
<accession>A0A1X0R8M6</accession>
<dbReference type="OrthoDB" id="2288107at2759"/>
<dbReference type="AlphaFoldDB" id="A0A1X0R8M6"/>
<proteinExistence type="predicted"/>
<organism evidence="1">
    <name type="scientific">Rhizopus microsporus var. microsporus</name>
    <dbReference type="NCBI Taxonomy" id="86635"/>
    <lineage>
        <taxon>Eukaryota</taxon>
        <taxon>Fungi</taxon>
        <taxon>Fungi incertae sedis</taxon>
        <taxon>Mucoromycota</taxon>
        <taxon>Mucoromycotina</taxon>
        <taxon>Mucoromycetes</taxon>
        <taxon>Mucorales</taxon>
        <taxon>Mucorineae</taxon>
        <taxon>Rhizopodaceae</taxon>
        <taxon>Rhizopus</taxon>
    </lineage>
</organism>
<dbReference type="EMBL" id="KV921889">
    <property type="protein sequence ID" value="ORE08417.1"/>
    <property type="molecule type" value="Genomic_DNA"/>
</dbReference>
<name>A0A1X0R8M6_RHIZD</name>
<sequence length="486" mass="56037">MSTSKDNSHKLPSNLNLHAYSFFDQHTLENWTLENYYHFYKRKINPSSNYNTILRYYSQDIEIIRTNKNVDEGVRRATTALKNSVNEFKKGKSKAQTVNNNVDTNYGIVVGVMNGPLSSGDSKLPDLRQTNHLEETVQWQIEDEEDIWDAWRQFLQTCNCYGFCLEKYHIIECGYSIKCSPSWSDQLLDHLGVDDHSVESAFKRCSKYAIAALLITKDIIMTNYQEKRKALMNLQKNEDEDREAASFVEEFLLLMHEDIHKPLSQSESSFNFRMVWPLMSLACEASSSCLTFLPGEYILKASKQDYKADACIVDAEQNELCILETSDPLKLDDKCKYGYDHVKGAFGSLTLFNDLFKKYYMASEDTAQRLNVMFVHARHEVLHLWSLELCSQKLYALKKHTTSKILALGNFAWCLRRSLERSAEIVRSMKEEHDHNQLKKMMGQDVDSNLALMVDIDIQKPLKGAGYGILLPDEKDEDKTSVQYVS</sequence>
<protein>
    <submittedName>
        <fullName evidence="1">Uncharacterized protein</fullName>
    </submittedName>
</protein>
<dbReference type="VEuPathDB" id="FungiDB:BCV72DRAFT_324035"/>
<dbReference type="Proteomes" id="UP000242414">
    <property type="component" value="Unassembled WGS sequence"/>
</dbReference>